<proteinExistence type="predicted"/>
<feature type="signal peptide" evidence="1">
    <location>
        <begin position="1"/>
        <end position="20"/>
    </location>
</feature>
<keyword evidence="1" id="KW-0732">Signal</keyword>
<dbReference type="EMBL" id="MCFI01000016">
    <property type="protein sequence ID" value="ORY79034.1"/>
    <property type="molecule type" value="Genomic_DNA"/>
</dbReference>
<dbReference type="AlphaFoldDB" id="A0A1Y2F6C6"/>
<evidence type="ECO:0008006" key="4">
    <source>
        <dbReference type="Google" id="ProtNLM"/>
    </source>
</evidence>
<name>A0A1Y2F6C6_PROLT</name>
<dbReference type="GeneID" id="63782456"/>
<feature type="chain" id="PRO_5012553567" description="Concanavalin A-like lectin/glucanase domain-containing protein" evidence="1">
    <location>
        <begin position="21"/>
        <end position="254"/>
    </location>
</feature>
<organism evidence="2 3">
    <name type="scientific">Protomyces lactucae-debilis</name>
    <dbReference type="NCBI Taxonomy" id="2754530"/>
    <lineage>
        <taxon>Eukaryota</taxon>
        <taxon>Fungi</taxon>
        <taxon>Dikarya</taxon>
        <taxon>Ascomycota</taxon>
        <taxon>Taphrinomycotina</taxon>
        <taxon>Taphrinomycetes</taxon>
        <taxon>Taphrinales</taxon>
        <taxon>Protomycetaceae</taxon>
        <taxon>Protomyces</taxon>
    </lineage>
</organism>
<dbReference type="RefSeq" id="XP_040723666.1">
    <property type="nucleotide sequence ID" value="XM_040865857.1"/>
</dbReference>
<evidence type="ECO:0000313" key="3">
    <source>
        <dbReference type="Proteomes" id="UP000193685"/>
    </source>
</evidence>
<evidence type="ECO:0000256" key="1">
    <source>
        <dbReference type="SAM" id="SignalP"/>
    </source>
</evidence>
<keyword evidence="3" id="KW-1185">Reference proteome</keyword>
<dbReference type="Proteomes" id="UP000193685">
    <property type="component" value="Unassembled WGS sequence"/>
</dbReference>
<gene>
    <name evidence="2" type="ORF">BCR37DRAFT_101428</name>
</gene>
<dbReference type="OrthoDB" id="5086500at2759"/>
<accession>A0A1Y2F6C6</accession>
<sequence length="254" mass="28059">MKSLMISLQVLLVLLQSAAAKPKFYRKFPRSCQLGSIQEDSKAEIVEISYHMTAKQAPVWDLTDTNEGGVLIWLGLSQTYDTGGIIQPSAEKRFENTCHAKTGEWCLMESVFVGEEVPQLESPAVPWNGRTVFVKSRMVAAKKHWEMTISETSGQRLTNMTVPINAMTRGMKALLANVELMDGWEPSILGHTYSDVKITLSSPDKTFLKPFSDEDCSVQNVLSSADGAIWRIGSIFMRSSAAGGVRDPHKTATN</sequence>
<reference evidence="2 3" key="1">
    <citation type="submission" date="2016-07" db="EMBL/GenBank/DDBJ databases">
        <title>Pervasive Adenine N6-methylation of Active Genes in Fungi.</title>
        <authorList>
            <consortium name="DOE Joint Genome Institute"/>
            <person name="Mondo S.J."/>
            <person name="Dannebaum R.O."/>
            <person name="Kuo R.C."/>
            <person name="Labutti K."/>
            <person name="Haridas S."/>
            <person name="Kuo A."/>
            <person name="Salamov A."/>
            <person name="Ahrendt S.R."/>
            <person name="Lipzen A."/>
            <person name="Sullivan W."/>
            <person name="Andreopoulos W.B."/>
            <person name="Clum A."/>
            <person name="Lindquist E."/>
            <person name="Daum C."/>
            <person name="Ramamoorthy G.K."/>
            <person name="Gryganskyi A."/>
            <person name="Culley D."/>
            <person name="Magnuson J.K."/>
            <person name="James T.Y."/>
            <person name="O'Malley M.A."/>
            <person name="Stajich J.E."/>
            <person name="Spatafora J.W."/>
            <person name="Visel A."/>
            <person name="Grigoriev I.V."/>
        </authorList>
    </citation>
    <scope>NUCLEOTIDE SEQUENCE [LARGE SCALE GENOMIC DNA]</scope>
    <source>
        <strain evidence="2 3">12-1054</strain>
    </source>
</reference>
<protein>
    <recommendedName>
        <fullName evidence="4">Concanavalin A-like lectin/glucanase domain-containing protein</fullName>
    </recommendedName>
</protein>
<evidence type="ECO:0000313" key="2">
    <source>
        <dbReference type="EMBL" id="ORY79034.1"/>
    </source>
</evidence>
<comment type="caution">
    <text evidence="2">The sequence shown here is derived from an EMBL/GenBank/DDBJ whole genome shotgun (WGS) entry which is preliminary data.</text>
</comment>